<keyword evidence="3" id="KW-0677">Repeat</keyword>
<gene>
    <name evidence="4" type="ORF">QRT04_07430</name>
</gene>
<evidence type="ECO:0000256" key="1">
    <source>
        <dbReference type="ARBA" id="ARBA00007274"/>
    </source>
</evidence>
<protein>
    <submittedName>
        <fullName evidence="4">Sugar O-acetyltransferase</fullName>
        <ecNumber evidence="4">2.3.1.-</ecNumber>
    </submittedName>
</protein>
<accession>A0ABT7SF12</accession>
<dbReference type="PANTHER" id="PTHR23416">
    <property type="entry name" value="SIALIC ACID SYNTHASE-RELATED"/>
    <property type="match status" value="1"/>
</dbReference>
<sequence>MTRLPGDDPTDTRTEYQKMVAGDWYRYRLSAELGEITARNHEASRRLTEVYRADPQTALVMFRDLLGFVGEGVDFRPPFSVEYGHHVSIGRGTFVNADFLALGGGRITIGEDVLIGPGVRFYTPNHPLDPDHRRAGYERVLPIVVGDNVWIGGSAILLPGVTVGADAIVGAGAVVTRDVPPATVVAGNPARVIRRLREDAAS</sequence>
<name>A0ABT7SF12_9CELL</name>
<dbReference type="PANTHER" id="PTHR23416:SF23">
    <property type="entry name" value="ACETYLTRANSFERASE C18B11.09C-RELATED"/>
    <property type="match status" value="1"/>
</dbReference>
<dbReference type="CDD" id="cd03357">
    <property type="entry name" value="LbH_MAT_GAT"/>
    <property type="match status" value="1"/>
</dbReference>
<dbReference type="EMBL" id="JAUCGQ010000001">
    <property type="protein sequence ID" value="MDM7854757.1"/>
    <property type="molecule type" value="Genomic_DNA"/>
</dbReference>
<evidence type="ECO:0000313" key="4">
    <source>
        <dbReference type="EMBL" id="MDM7854757.1"/>
    </source>
</evidence>
<keyword evidence="2 4" id="KW-0808">Transferase</keyword>
<organism evidence="4 5">
    <name type="scientific">Cellulomonas alba</name>
    <dbReference type="NCBI Taxonomy" id="3053467"/>
    <lineage>
        <taxon>Bacteria</taxon>
        <taxon>Bacillati</taxon>
        <taxon>Actinomycetota</taxon>
        <taxon>Actinomycetes</taxon>
        <taxon>Micrococcales</taxon>
        <taxon>Cellulomonadaceae</taxon>
        <taxon>Cellulomonas</taxon>
    </lineage>
</organism>
<evidence type="ECO:0000256" key="2">
    <source>
        <dbReference type="ARBA" id="ARBA00022679"/>
    </source>
</evidence>
<dbReference type="PROSITE" id="PS00101">
    <property type="entry name" value="HEXAPEP_TRANSFERASES"/>
    <property type="match status" value="1"/>
</dbReference>
<dbReference type="Proteomes" id="UP001529338">
    <property type="component" value="Unassembled WGS sequence"/>
</dbReference>
<dbReference type="InterPro" id="IPR011004">
    <property type="entry name" value="Trimer_LpxA-like_sf"/>
</dbReference>
<dbReference type="GO" id="GO:0016746">
    <property type="term" value="F:acyltransferase activity"/>
    <property type="evidence" value="ECO:0007669"/>
    <property type="project" value="UniProtKB-KW"/>
</dbReference>
<dbReference type="RefSeq" id="WP_289454579.1">
    <property type="nucleotide sequence ID" value="NZ_JAUCGQ010000001.1"/>
</dbReference>
<dbReference type="EC" id="2.3.1.-" evidence="4"/>
<keyword evidence="5" id="KW-1185">Reference proteome</keyword>
<comment type="similarity">
    <text evidence="1">Belongs to the transferase hexapeptide repeat family.</text>
</comment>
<dbReference type="InterPro" id="IPR018357">
    <property type="entry name" value="Hexapep_transf_CS"/>
</dbReference>
<proteinExistence type="inferred from homology"/>
<dbReference type="InterPro" id="IPR001451">
    <property type="entry name" value="Hexapep"/>
</dbReference>
<dbReference type="Pfam" id="PF00132">
    <property type="entry name" value="Hexapep"/>
    <property type="match status" value="1"/>
</dbReference>
<dbReference type="InterPro" id="IPR051159">
    <property type="entry name" value="Hexapeptide_acetyltransf"/>
</dbReference>
<evidence type="ECO:0000256" key="3">
    <source>
        <dbReference type="ARBA" id="ARBA00022737"/>
    </source>
</evidence>
<comment type="caution">
    <text evidence="4">The sequence shown here is derived from an EMBL/GenBank/DDBJ whole genome shotgun (WGS) entry which is preliminary data.</text>
</comment>
<dbReference type="Gene3D" id="2.160.10.10">
    <property type="entry name" value="Hexapeptide repeat proteins"/>
    <property type="match status" value="1"/>
</dbReference>
<reference evidence="4 5" key="1">
    <citation type="submission" date="2023-06" db="EMBL/GenBank/DDBJ databases">
        <title>Cellulomonas sp. MW4 Whole genome sequence.</title>
        <authorList>
            <person name="Park S."/>
        </authorList>
    </citation>
    <scope>NUCLEOTIDE SEQUENCE [LARGE SCALE GENOMIC DNA]</scope>
    <source>
        <strain evidence="4 5">MW4</strain>
    </source>
</reference>
<keyword evidence="4" id="KW-0012">Acyltransferase</keyword>
<evidence type="ECO:0000313" key="5">
    <source>
        <dbReference type="Proteomes" id="UP001529338"/>
    </source>
</evidence>
<dbReference type="SUPFAM" id="SSF51161">
    <property type="entry name" value="Trimeric LpxA-like enzymes"/>
    <property type="match status" value="1"/>
</dbReference>